<organism evidence="1 2">
    <name type="scientific">Agathobacter rectalis (strain ATCC 33656 / DSM 3377 / JCM 17463 / KCTC 5835 / VPI 0990)</name>
    <name type="common">Eubacterium rectale</name>
    <dbReference type="NCBI Taxonomy" id="515619"/>
    <lineage>
        <taxon>Bacteria</taxon>
        <taxon>Bacillati</taxon>
        <taxon>Bacillota</taxon>
        <taxon>Clostridia</taxon>
        <taxon>Lachnospirales</taxon>
        <taxon>Lachnospiraceae</taxon>
        <taxon>Agathobacter</taxon>
    </lineage>
</organism>
<dbReference type="RefSeq" id="WP_012741495.1">
    <property type="nucleotide sequence ID" value="NC_012781.1"/>
</dbReference>
<gene>
    <name evidence="1" type="ordered locus">EUBREC_0588</name>
</gene>
<protein>
    <submittedName>
        <fullName evidence="1">Uncharacterized protein</fullName>
    </submittedName>
</protein>
<dbReference type="PaxDb" id="515619-EUBREC_0588"/>
<dbReference type="STRING" id="515619.EUBREC_0588"/>
<reference evidence="1 2" key="1">
    <citation type="journal article" date="2009" name="Proc. Natl. Acad. Sci. U.S.A.">
        <title>Characterizing a model human gut microbiota composed of members of its two dominant bacterial phyla.</title>
        <authorList>
            <person name="Mahowald M.A."/>
            <person name="Rey F.E."/>
            <person name="Seedorf H."/>
            <person name="Turnbaugh P.J."/>
            <person name="Fulton R.S."/>
            <person name="Wollam A."/>
            <person name="Shah N."/>
            <person name="Wang C."/>
            <person name="Magrini V."/>
            <person name="Wilson R.K."/>
            <person name="Cantarel B.L."/>
            <person name="Coutinho P.M."/>
            <person name="Henrissat B."/>
            <person name="Crock L.W."/>
            <person name="Russell A."/>
            <person name="Verberkmoes N.C."/>
            <person name="Hettich R.L."/>
            <person name="Gordon J.I."/>
        </authorList>
    </citation>
    <scope>NUCLEOTIDE SEQUENCE [LARGE SCALE GENOMIC DNA]</scope>
    <source>
        <strain evidence="2">ATCC 33656 / DSM 3377 / JCM 17463 / KCTC 5835 / LMG 30912 / VPI 0990</strain>
    </source>
</reference>
<accession>C4ZCM3</accession>
<evidence type="ECO:0000313" key="2">
    <source>
        <dbReference type="Proteomes" id="UP000001477"/>
    </source>
</evidence>
<dbReference type="KEGG" id="ere:EUBREC_0588"/>
<name>C4ZCM3_AGARV</name>
<dbReference type="AlphaFoldDB" id="C4ZCM3"/>
<sequence>MNYDVLINTAIEKNEVLQLLRGEKEYEVIVSEFSPDIFPTDITSVLVECFYKQIKKIENIEKIFTTGLEKLLLGDAGDVYIAVLYFDACIFQEERNKATFTLDRKIIAEKIRTALNEKKEQLQESVTYKNGMTKKNPWKNIENFNNYYCKKYDFNIIE</sequence>
<dbReference type="GeneID" id="86987478"/>
<dbReference type="Gene3D" id="1.25.40.520">
    <property type="match status" value="1"/>
</dbReference>
<dbReference type="Proteomes" id="UP000001477">
    <property type="component" value="Chromosome"/>
</dbReference>
<proteinExistence type="predicted"/>
<dbReference type="EMBL" id="CP001107">
    <property type="protein sequence ID" value="ACR74378.1"/>
    <property type="molecule type" value="Genomic_DNA"/>
</dbReference>
<dbReference type="InterPro" id="IPR038509">
    <property type="entry name" value="IFS_sf"/>
</dbReference>
<dbReference type="HOGENOM" id="CLU_1666774_0_0_9"/>
<evidence type="ECO:0000313" key="1">
    <source>
        <dbReference type="EMBL" id="ACR74378.1"/>
    </source>
</evidence>